<evidence type="ECO:0000313" key="2">
    <source>
        <dbReference type="Proteomes" id="UP001060085"/>
    </source>
</evidence>
<name>A0ACB9ZVH4_CATRO</name>
<keyword evidence="2" id="KW-1185">Reference proteome</keyword>
<gene>
    <name evidence="1" type="ORF">M9H77_36972</name>
</gene>
<comment type="caution">
    <text evidence="1">The sequence shown here is derived from an EMBL/GenBank/DDBJ whole genome shotgun (WGS) entry which is preliminary data.</text>
</comment>
<accession>A0ACB9ZVH4</accession>
<protein>
    <submittedName>
        <fullName evidence="1">Uncharacterized protein</fullName>
    </submittedName>
</protein>
<evidence type="ECO:0000313" key="1">
    <source>
        <dbReference type="EMBL" id="KAI5650967.1"/>
    </source>
</evidence>
<proteinExistence type="predicted"/>
<sequence>MPTAASSMFYMMMYIMSKDVKFFPHPNRGAGNASEVALDQLPTEATCTNLLKLPPYRSKEQMEQKLLYAINAATGFDLSCHFNFHLLPTMHTRRILLQQPNDTCREKLQHK</sequence>
<dbReference type="EMBL" id="CM044708">
    <property type="protein sequence ID" value="KAI5650967.1"/>
    <property type="molecule type" value="Genomic_DNA"/>
</dbReference>
<reference evidence="2" key="1">
    <citation type="journal article" date="2023" name="Nat. Plants">
        <title>Single-cell RNA sequencing provides a high-resolution roadmap for understanding the multicellular compartmentation of specialized metabolism.</title>
        <authorList>
            <person name="Sun S."/>
            <person name="Shen X."/>
            <person name="Li Y."/>
            <person name="Li Y."/>
            <person name="Wang S."/>
            <person name="Li R."/>
            <person name="Zhang H."/>
            <person name="Shen G."/>
            <person name="Guo B."/>
            <person name="Wei J."/>
            <person name="Xu J."/>
            <person name="St-Pierre B."/>
            <person name="Chen S."/>
            <person name="Sun C."/>
        </authorList>
    </citation>
    <scope>NUCLEOTIDE SEQUENCE [LARGE SCALE GENOMIC DNA]</scope>
</reference>
<dbReference type="Proteomes" id="UP001060085">
    <property type="component" value="Linkage Group LG08"/>
</dbReference>
<organism evidence="1 2">
    <name type="scientific">Catharanthus roseus</name>
    <name type="common">Madagascar periwinkle</name>
    <name type="synonym">Vinca rosea</name>
    <dbReference type="NCBI Taxonomy" id="4058"/>
    <lineage>
        <taxon>Eukaryota</taxon>
        <taxon>Viridiplantae</taxon>
        <taxon>Streptophyta</taxon>
        <taxon>Embryophyta</taxon>
        <taxon>Tracheophyta</taxon>
        <taxon>Spermatophyta</taxon>
        <taxon>Magnoliopsida</taxon>
        <taxon>eudicotyledons</taxon>
        <taxon>Gunneridae</taxon>
        <taxon>Pentapetalae</taxon>
        <taxon>asterids</taxon>
        <taxon>lamiids</taxon>
        <taxon>Gentianales</taxon>
        <taxon>Apocynaceae</taxon>
        <taxon>Rauvolfioideae</taxon>
        <taxon>Vinceae</taxon>
        <taxon>Catharanthinae</taxon>
        <taxon>Catharanthus</taxon>
    </lineage>
</organism>